<proteinExistence type="predicted"/>
<dbReference type="GO" id="GO:0020037">
    <property type="term" value="F:heme binding"/>
    <property type="evidence" value="ECO:0007669"/>
    <property type="project" value="InterPro"/>
</dbReference>
<protein>
    <recommendedName>
        <fullName evidence="6">Cytochrome c domain-containing protein</fullName>
    </recommendedName>
</protein>
<keyword evidence="2 4" id="KW-0479">Metal-binding</keyword>
<comment type="caution">
    <text evidence="7">The sequence shown here is derived from an EMBL/GenBank/DDBJ whole genome shotgun (WGS) entry which is preliminary data.</text>
</comment>
<dbReference type="InterPro" id="IPR009056">
    <property type="entry name" value="Cyt_c-like_dom"/>
</dbReference>
<evidence type="ECO:0000256" key="5">
    <source>
        <dbReference type="SAM" id="SignalP"/>
    </source>
</evidence>
<evidence type="ECO:0000256" key="1">
    <source>
        <dbReference type="ARBA" id="ARBA00022617"/>
    </source>
</evidence>
<accession>A0A135IA77</accession>
<gene>
    <name evidence="7" type="ORF">ATN88_09290</name>
</gene>
<reference evidence="7 8" key="1">
    <citation type="submission" date="2015-11" db="EMBL/GenBank/DDBJ databases">
        <title>Genomic Taxonomy of the Vibrionaceae.</title>
        <authorList>
            <person name="Gomez-Gil B."/>
            <person name="Enciso-Ibarra J."/>
        </authorList>
    </citation>
    <scope>NUCLEOTIDE SEQUENCE [LARGE SCALE GENOMIC DNA]</scope>
    <source>
        <strain evidence="7 8">CAIM 912</strain>
    </source>
</reference>
<dbReference type="OrthoDB" id="9811281at2"/>
<dbReference type="Gene3D" id="1.10.760.10">
    <property type="entry name" value="Cytochrome c-like domain"/>
    <property type="match status" value="1"/>
</dbReference>
<keyword evidence="3 4" id="KW-0408">Iron</keyword>
<dbReference type="Proteomes" id="UP000070529">
    <property type="component" value="Unassembled WGS sequence"/>
</dbReference>
<name>A0A135IA77_9GAMM</name>
<dbReference type="GO" id="GO:0046872">
    <property type="term" value="F:metal ion binding"/>
    <property type="evidence" value="ECO:0007669"/>
    <property type="project" value="UniProtKB-KW"/>
</dbReference>
<feature type="domain" description="Cytochrome c" evidence="6">
    <location>
        <begin position="55"/>
        <end position="155"/>
    </location>
</feature>
<evidence type="ECO:0000256" key="2">
    <source>
        <dbReference type="ARBA" id="ARBA00022723"/>
    </source>
</evidence>
<dbReference type="EMBL" id="LNTY01000025">
    <property type="protein sequence ID" value="KXF82342.1"/>
    <property type="molecule type" value="Genomic_DNA"/>
</dbReference>
<dbReference type="Pfam" id="PF00034">
    <property type="entry name" value="Cytochrom_C"/>
    <property type="match status" value="1"/>
</dbReference>
<organism evidence="7 8">
    <name type="scientific">Enterovibrio coralii</name>
    <dbReference type="NCBI Taxonomy" id="294935"/>
    <lineage>
        <taxon>Bacteria</taxon>
        <taxon>Pseudomonadati</taxon>
        <taxon>Pseudomonadota</taxon>
        <taxon>Gammaproteobacteria</taxon>
        <taxon>Vibrionales</taxon>
        <taxon>Vibrionaceae</taxon>
        <taxon>Enterovibrio</taxon>
    </lineage>
</organism>
<evidence type="ECO:0000259" key="6">
    <source>
        <dbReference type="PROSITE" id="PS51007"/>
    </source>
</evidence>
<evidence type="ECO:0000313" key="8">
    <source>
        <dbReference type="Proteomes" id="UP000070529"/>
    </source>
</evidence>
<dbReference type="PROSITE" id="PS51007">
    <property type="entry name" value="CYTC"/>
    <property type="match status" value="1"/>
</dbReference>
<dbReference type="GO" id="GO:0009055">
    <property type="term" value="F:electron transfer activity"/>
    <property type="evidence" value="ECO:0007669"/>
    <property type="project" value="InterPro"/>
</dbReference>
<feature type="chain" id="PRO_5007465784" description="Cytochrome c domain-containing protein" evidence="5">
    <location>
        <begin position="28"/>
        <end position="161"/>
    </location>
</feature>
<keyword evidence="5" id="KW-0732">Signal</keyword>
<evidence type="ECO:0000313" key="7">
    <source>
        <dbReference type="EMBL" id="KXF82342.1"/>
    </source>
</evidence>
<keyword evidence="8" id="KW-1185">Reference proteome</keyword>
<dbReference type="AlphaFoldDB" id="A0A135IA77"/>
<feature type="signal peptide" evidence="5">
    <location>
        <begin position="1"/>
        <end position="27"/>
    </location>
</feature>
<keyword evidence="1 4" id="KW-0349">Heme</keyword>
<evidence type="ECO:0000256" key="4">
    <source>
        <dbReference type="PROSITE-ProRule" id="PRU00433"/>
    </source>
</evidence>
<dbReference type="SUPFAM" id="SSF46626">
    <property type="entry name" value="Cytochrome c"/>
    <property type="match status" value="1"/>
</dbReference>
<sequence length="161" mass="17221">MMSKNLSTITTLLFSAGLLGLSATAIANEDPTPLELVTANPQGTLVNPFDPTDPEIAKEGHQIFMETGCNGCHGGTGGGGMGPPLSNQRWVYGDEPDTLFRLVTLGTQTLQENGYSRIASEKVKAPMPPQASGGIVIIESSERLWKIITWIQSLHQEKDNG</sequence>
<dbReference type="STRING" id="294935.ATN88_09290"/>
<dbReference type="InterPro" id="IPR036909">
    <property type="entry name" value="Cyt_c-like_dom_sf"/>
</dbReference>
<evidence type="ECO:0000256" key="3">
    <source>
        <dbReference type="ARBA" id="ARBA00023004"/>
    </source>
</evidence>